<comment type="similarity">
    <text evidence="1 8">Belongs to the phage and mitochondrial RNA polymerase family.</text>
</comment>
<dbReference type="Pfam" id="PF00940">
    <property type="entry name" value="RNA_pol"/>
    <property type="match status" value="1"/>
</dbReference>
<evidence type="ECO:0000256" key="2">
    <source>
        <dbReference type="ARBA" id="ARBA00012418"/>
    </source>
</evidence>
<keyword evidence="6 8" id="KW-0804">Transcription</keyword>
<accession>A0A8F1AC06</accession>
<dbReference type="InterPro" id="IPR043502">
    <property type="entry name" value="DNA/RNA_pol_sf"/>
</dbReference>
<sequence length="1226" mass="144630">MFLEDSVLLNKKTLINEKGFSDNWKIIKDLILTDVKKSLMIFDDDNMKIMEMDLDKEDLDKINELEDLFLSIFSLNSFICDKGFNRTESDKEYINRYIKDITNFGKKEKIETYKTKKGVTRTKQMRKGLIIKEYKEILIKMKKELEELIKNYYSSNSEDKTNKFVEGTYKLNNILNEAQEIRNKDYMLIYNKLTIAFNIYDFIFKISKNLNENNINEQYNKISNYYQESIKELTHDELYQLYISRNKIKQIDFNKLNLNKGKVSNLSINSDLFIKCKEILQLKISAHQRQLLLEEFILSYEKEYTLNLIKNMNNTVQDYKLLTRIYKHSTPQFEERIKIFIENNKKKNYALYYQNRDNICKLGDILALGLFLLIDSNQLINIIFSKVVRLIGQSGGVTQNELLGTLTEEMLIVFKYKLKKIDDSTLNNYNQVEKEIIMLIMNKFQDLTIETKYKFGDLLLELILEEFNYIFIKNSIFSKNEHHIYISISPEYLAILTGSIFNPVRLPMINPPKNWQYKIDTETNKVSKFTQIGGYYLDEYNELNKNNKLIRENNFNKFESLISEDQINTINFLNSKAFEINKETLDFIIKEWENKEDSTLFKGFNKFHTLTYEYGKVNSAIKKEILSHNSKYWSYTNVINIALLLKDETLYFPTFFDFRGRIYPSPNYLSYQSSDLARSLLLFKDVPKNIDTSNQTSMETSSDIKYKDILIQILQSDVYDFNSKNKNMKVKDSKLKDIDYFKLYLANTFGKDKLTRINKLNWVNKNIDLIINEYENDLDTFKNNYLLNSKEPFQFLSCIITYINYIKYKKEIKLPILFDASCSGVQHLSALTTDKKIAQLVNLLNNDSPSDFYQYCIDEFIKVIYSIPDNGKLIELKQKFLKLKITRKWLKNSIMTIPYNVTNIGIVEKLEKKFEKFLIAEADFNKLKNGELSLIQLIGDLKKLKSTVQNSSTEYNEKKSNKENKHHYIFVPVIDILNNKNEDTLFFTSSDLINLAKLLKTTVLSIIPPFNQLKVYFDKIINILDKLGLPLYWETPAGMSVSMSNRIMQSKQIKTNLLKRSKPISILIPTDQIDYKNIKTGMMPNFIHSLDASNIHKLVNNLKLLDLENINLYTIHDCFASDYKNIALIELLVKHSFIELYFKNNYLEYVHETFLRQISQKNDIYTKTTIINNLEVEVKYIIIPSSNSSFNYKIETIYIPELPNYNWSINKEFIKKELLFSSYFIA</sequence>
<keyword evidence="10" id="KW-0614">Plasmid</keyword>
<name>A0A8F1AC06_9AGAR</name>
<dbReference type="GO" id="GO:0034245">
    <property type="term" value="C:mitochondrial DNA-directed RNA polymerase complex"/>
    <property type="evidence" value="ECO:0007669"/>
    <property type="project" value="TreeGrafter"/>
</dbReference>
<geneLocation type="mitochondrion" evidence="10"/>
<dbReference type="PANTHER" id="PTHR10102">
    <property type="entry name" value="DNA-DIRECTED RNA POLYMERASE, MITOCHONDRIAL"/>
    <property type="match status" value="1"/>
</dbReference>
<gene>
    <name evidence="10" type="primary">rpo</name>
</gene>
<evidence type="ECO:0000256" key="6">
    <source>
        <dbReference type="ARBA" id="ARBA00023163"/>
    </source>
</evidence>
<dbReference type="Gene3D" id="1.10.150.20">
    <property type="entry name" value="5' to 3' exonuclease, C-terminal subdomain"/>
    <property type="match status" value="1"/>
</dbReference>
<keyword evidence="3 8" id="KW-0240">DNA-directed RNA polymerase</keyword>
<keyword evidence="5 8" id="KW-0548">Nucleotidyltransferase</keyword>
<keyword evidence="10" id="KW-0496">Mitochondrion</keyword>
<evidence type="ECO:0000313" key="10">
    <source>
        <dbReference type="EMBL" id="QWO71443.1"/>
    </source>
</evidence>
<dbReference type="InterPro" id="IPR046950">
    <property type="entry name" value="DNA-dir_Rpol_C_phage-type"/>
</dbReference>
<dbReference type="GO" id="GO:0006390">
    <property type="term" value="P:mitochondrial transcription"/>
    <property type="evidence" value="ECO:0007669"/>
    <property type="project" value="TreeGrafter"/>
</dbReference>
<evidence type="ECO:0000256" key="1">
    <source>
        <dbReference type="ARBA" id="ARBA00009493"/>
    </source>
</evidence>
<evidence type="ECO:0000259" key="9">
    <source>
        <dbReference type="Pfam" id="PF00940"/>
    </source>
</evidence>
<keyword evidence="4 8" id="KW-0808">Transferase</keyword>
<reference evidence="10" key="1">
    <citation type="journal article" date="2022" name="Curr. Genet.">
        <title>Horizontal transfer of tRNA genes to mitochondrial plasmids facilitates gene loss from fungal mitochondrial DNA.</title>
        <authorList>
            <person name="Nieuwenhuis M."/>
            <person name="Groeneveld J."/>
            <person name="Aanen D.K."/>
        </authorList>
    </citation>
    <scope>NUCLEOTIDE SEQUENCE</scope>
    <source>
        <plasmid evidence="10">pT8_1</plasmid>
    </source>
</reference>
<dbReference type="PROSITE" id="PS00900">
    <property type="entry name" value="RNA_POL_PHAGE_1"/>
    <property type="match status" value="1"/>
</dbReference>
<protein>
    <recommendedName>
        <fullName evidence="2 8">DNA-directed RNA polymerase</fullName>
        <ecNumber evidence="2 8">2.7.7.6</ecNumber>
    </recommendedName>
</protein>
<dbReference type="GO" id="GO:0003899">
    <property type="term" value="F:DNA-directed RNA polymerase activity"/>
    <property type="evidence" value="ECO:0007669"/>
    <property type="project" value="UniProtKB-EC"/>
</dbReference>
<dbReference type="Gene3D" id="3.30.70.370">
    <property type="match status" value="1"/>
</dbReference>
<organism evidence="10">
    <name type="scientific">Termitomyces sp. T8</name>
    <dbReference type="NCBI Taxonomy" id="2832304"/>
    <lineage>
        <taxon>Eukaryota</taxon>
        <taxon>Fungi</taxon>
        <taxon>Dikarya</taxon>
        <taxon>Basidiomycota</taxon>
        <taxon>Agaricomycotina</taxon>
        <taxon>Agaricomycetes</taxon>
        <taxon>Agaricomycetidae</taxon>
        <taxon>Agaricales</taxon>
        <taxon>Tricholomatineae</taxon>
        <taxon>Lyophyllaceae</taxon>
        <taxon>Termitomyces</taxon>
    </lineage>
</organism>
<comment type="function">
    <text evidence="8">DNA-dependent RNA polymerase catalyzes the transcription of DNA into RNA using the four ribonucleoside triphosphates as substrates.</text>
</comment>
<dbReference type="SUPFAM" id="SSF56672">
    <property type="entry name" value="DNA/RNA polymerases"/>
    <property type="match status" value="1"/>
</dbReference>
<dbReference type="PANTHER" id="PTHR10102:SF0">
    <property type="entry name" value="DNA-DIRECTED RNA POLYMERASE, MITOCHONDRIAL"/>
    <property type="match status" value="1"/>
</dbReference>
<evidence type="ECO:0000256" key="8">
    <source>
        <dbReference type="RuleBase" id="RU003805"/>
    </source>
</evidence>
<dbReference type="InterPro" id="IPR002092">
    <property type="entry name" value="DNA-dir_Rpol_phage-type"/>
</dbReference>
<dbReference type="AlphaFoldDB" id="A0A8F1AC06"/>
<dbReference type="InterPro" id="IPR037159">
    <property type="entry name" value="RNA_POL_N_sf"/>
</dbReference>
<dbReference type="Gene3D" id="1.10.287.280">
    <property type="match status" value="1"/>
</dbReference>
<proteinExistence type="inferred from homology"/>
<evidence type="ECO:0000256" key="5">
    <source>
        <dbReference type="ARBA" id="ARBA00022695"/>
    </source>
</evidence>
<comment type="catalytic activity">
    <reaction evidence="7 8">
        <text>RNA(n) + a ribonucleoside 5'-triphosphate = RNA(n+1) + diphosphate</text>
        <dbReference type="Rhea" id="RHEA:21248"/>
        <dbReference type="Rhea" id="RHEA-COMP:14527"/>
        <dbReference type="Rhea" id="RHEA-COMP:17342"/>
        <dbReference type="ChEBI" id="CHEBI:33019"/>
        <dbReference type="ChEBI" id="CHEBI:61557"/>
        <dbReference type="ChEBI" id="CHEBI:140395"/>
        <dbReference type="EC" id="2.7.7.6"/>
    </reaction>
</comment>
<evidence type="ECO:0000256" key="4">
    <source>
        <dbReference type="ARBA" id="ARBA00022679"/>
    </source>
</evidence>
<feature type="domain" description="DNA-directed RNA polymerase C-terminal" evidence="9">
    <location>
        <begin position="737"/>
        <end position="1164"/>
    </location>
</feature>
<evidence type="ECO:0000256" key="3">
    <source>
        <dbReference type="ARBA" id="ARBA00022478"/>
    </source>
</evidence>
<dbReference type="GO" id="GO:0003677">
    <property type="term" value="F:DNA binding"/>
    <property type="evidence" value="ECO:0007669"/>
    <property type="project" value="InterPro"/>
</dbReference>
<evidence type="ECO:0000256" key="7">
    <source>
        <dbReference type="ARBA" id="ARBA00048552"/>
    </source>
</evidence>
<dbReference type="Gene3D" id="1.10.1320.10">
    <property type="entry name" value="DNA-directed RNA polymerase, N-terminal domain"/>
    <property type="match status" value="1"/>
</dbReference>
<dbReference type="EMBL" id="MW874157">
    <property type="protein sequence ID" value="QWO71443.1"/>
    <property type="molecule type" value="Genomic_DNA"/>
</dbReference>
<dbReference type="EC" id="2.7.7.6" evidence="2 8"/>
<geneLocation type="plasmid" evidence="10">
    <name>pT8_1</name>
</geneLocation>
<dbReference type="PROSITE" id="PS00489">
    <property type="entry name" value="RNA_POL_PHAGE_2"/>
    <property type="match status" value="1"/>
</dbReference>